<dbReference type="Gene3D" id="3.90.550.10">
    <property type="entry name" value="Spore Coat Polysaccharide Biosynthesis Protein SpsA, Chain A"/>
    <property type="match status" value="1"/>
</dbReference>
<evidence type="ECO:0000313" key="3">
    <source>
        <dbReference type="Proteomes" id="UP000611521"/>
    </source>
</evidence>
<dbReference type="RefSeq" id="WP_071641132.1">
    <property type="nucleotide sequence ID" value="NZ_JACSPX010000001.1"/>
</dbReference>
<evidence type="ECO:0000313" key="2">
    <source>
        <dbReference type="EMBL" id="MBD8011321.1"/>
    </source>
</evidence>
<dbReference type="Proteomes" id="UP000611521">
    <property type="component" value="Unassembled WGS sequence"/>
</dbReference>
<dbReference type="EMBL" id="JACSPX010000001">
    <property type="protein sequence ID" value="MBD8011321.1"/>
    <property type="molecule type" value="Genomic_DNA"/>
</dbReference>
<dbReference type="Pfam" id="PF00535">
    <property type="entry name" value="Glycos_transf_2"/>
    <property type="match status" value="1"/>
</dbReference>
<dbReference type="InterPro" id="IPR001173">
    <property type="entry name" value="Glyco_trans_2-like"/>
</dbReference>
<dbReference type="CDD" id="cd00761">
    <property type="entry name" value="Glyco_tranf_GTA_type"/>
    <property type="match status" value="1"/>
</dbReference>
<proteinExistence type="predicted"/>
<evidence type="ECO:0000259" key="1">
    <source>
        <dbReference type="Pfam" id="PF00535"/>
    </source>
</evidence>
<dbReference type="SUPFAM" id="SSF53448">
    <property type="entry name" value="Nucleotide-diphospho-sugar transferases"/>
    <property type="match status" value="1"/>
</dbReference>
<dbReference type="InterPro" id="IPR050834">
    <property type="entry name" value="Glycosyltransf_2"/>
</dbReference>
<accession>A0ABR8W3G8</accession>
<comment type="caution">
    <text evidence="2">The sequence shown here is derived from an EMBL/GenBank/DDBJ whole genome shotgun (WGS) entry which is preliminary data.</text>
</comment>
<dbReference type="InterPro" id="IPR029044">
    <property type="entry name" value="Nucleotide-diphossugar_trans"/>
</dbReference>
<sequence>MNKYPSVSVVIPAHQRPVELRRAIDAVRAQQYEGSINTIVVFDRAEPDETLRRDGERPVEILRNERTPGLAGARNTGILASGGELVAFCDDDDVWMPDKLAAQVKALARFPDAPMATTAIQVDYGDRSTVRLAGTETVTHEMLLGSRMSMLHSSNFLFRRAALMGELGLIDEEIPGSQNEDWDILLRSSALHPIVHTDQPLVRVLWGKTSYFSRRWDTKIASSIWMLENHPDVAAHRVGASRLQGQIAFGYASEGKRDKAWSWARRALRTNPGQWRAWVAIPVAIVPRSGDLVLNVLHRWGRGI</sequence>
<keyword evidence="3" id="KW-1185">Reference proteome</keyword>
<gene>
    <name evidence="2" type="ORF">H9633_03275</name>
</gene>
<name>A0ABR8W3G8_9MICO</name>
<feature type="domain" description="Glycosyltransferase 2-like" evidence="1">
    <location>
        <begin position="8"/>
        <end position="163"/>
    </location>
</feature>
<organism evidence="2 3">
    <name type="scientific">Microbacterium commune</name>
    <dbReference type="NCBI Taxonomy" id="2762219"/>
    <lineage>
        <taxon>Bacteria</taxon>
        <taxon>Bacillati</taxon>
        <taxon>Actinomycetota</taxon>
        <taxon>Actinomycetes</taxon>
        <taxon>Micrococcales</taxon>
        <taxon>Microbacteriaceae</taxon>
        <taxon>Microbacterium</taxon>
    </lineage>
</organism>
<dbReference type="PANTHER" id="PTHR43685:SF2">
    <property type="entry name" value="GLYCOSYLTRANSFERASE 2-LIKE DOMAIN-CONTAINING PROTEIN"/>
    <property type="match status" value="1"/>
</dbReference>
<dbReference type="PANTHER" id="PTHR43685">
    <property type="entry name" value="GLYCOSYLTRANSFERASE"/>
    <property type="match status" value="1"/>
</dbReference>
<reference evidence="2 3" key="1">
    <citation type="submission" date="2020-08" db="EMBL/GenBank/DDBJ databases">
        <title>A Genomic Blueprint of the Chicken Gut Microbiome.</title>
        <authorList>
            <person name="Gilroy R."/>
            <person name="Ravi A."/>
            <person name="Getino M."/>
            <person name="Pursley I."/>
            <person name="Horton D.L."/>
            <person name="Alikhan N.-F."/>
            <person name="Baker D."/>
            <person name="Gharbi K."/>
            <person name="Hall N."/>
            <person name="Watson M."/>
            <person name="Adriaenssens E.M."/>
            <person name="Foster-Nyarko E."/>
            <person name="Jarju S."/>
            <person name="Secka A."/>
            <person name="Antonio M."/>
            <person name="Oren A."/>
            <person name="Chaudhuri R."/>
            <person name="La Ragione R.M."/>
            <person name="Hildebrand F."/>
            <person name="Pallen M.J."/>
        </authorList>
    </citation>
    <scope>NUCLEOTIDE SEQUENCE [LARGE SCALE GENOMIC DNA]</scope>
    <source>
        <strain evidence="2 3">Re1</strain>
    </source>
</reference>
<protein>
    <submittedName>
        <fullName evidence="2">Glycosyltransferase family 2 protein</fullName>
    </submittedName>
</protein>